<keyword evidence="11" id="KW-0969">Cilium</keyword>
<feature type="transmembrane region" description="Helical" evidence="10">
    <location>
        <begin position="12"/>
        <end position="33"/>
    </location>
</feature>
<keyword evidence="4 10" id="KW-1003">Cell membrane</keyword>
<dbReference type="GO" id="GO:0009425">
    <property type="term" value="C:bacterial-type flagellum basal body"/>
    <property type="evidence" value="ECO:0007669"/>
    <property type="project" value="UniProtKB-SubCell"/>
</dbReference>
<dbReference type="InterPro" id="IPR002010">
    <property type="entry name" value="T3SS_IM_R"/>
</dbReference>
<evidence type="ECO:0000313" key="11">
    <source>
        <dbReference type="EMBL" id="NML43399.1"/>
    </source>
</evidence>
<keyword evidence="6 10" id="KW-1133">Transmembrane helix</keyword>
<evidence type="ECO:0000256" key="8">
    <source>
        <dbReference type="ARBA" id="ARBA00023143"/>
    </source>
</evidence>
<dbReference type="NCBIfam" id="TIGR01400">
    <property type="entry name" value="fliR"/>
    <property type="match status" value="1"/>
</dbReference>
<comment type="function">
    <text evidence="1 10">Role in flagellar biosynthesis.</text>
</comment>
<dbReference type="GO" id="GO:0006605">
    <property type="term" value="P:protein targeting"/>
    <property type="evidence" value="ECO:0007669"/>
    <property type="project" value="UniProtKB-UniRule"/>
</dbReference>
<feature type="transmembrane region" description="Helical" evidence="10">
    <location>
        <begin position="40"/>
        <end position="60"/>
    </location>
</feature>
<organism evidence="11 12">
    <name type="scientific">Ramlibacter agri</name>
    <dbReference type="NCBI Taxonomy" id="2728837"/>
    <lineage>
        <taxon>Bacteria</taxon>
        <taxon>Pseudomonadati</taxon>
        <taxon>Pseudomonadota</taxon>
        <taxon>Betaproteobacteria</taxon>
        <taxon>Burkholderiales</taxon>
        <taxon>Comamonadaceae</taxon>
        <taxon>Ramlibacter</taxon>
    </lineage>
</organism>
<keyword evidence="8 10" id="KW-0975">Bacterial flagellum</keyword>
<feature type="transmembrane region" description="Helical" evidence="10">
    <location>
        <begin position="213"/>
        <end position="233"/>
    </location>
</feature>
<keyword evidence="12" id="KW-1185">Reference proteome</keyword>
<evidence type="ECO:0000256" key="10">
    <source>
        <dbReference type="RuleBase" id="RU362071"/>
    </source>
</evidence>
<proteinExistence type="inferred from homology"/>
<dbReference type="PRINTS" id="PR00953">
    <property type="entry name" value="TYPE3IMRPROT"/>
</dbReference>
<keyword evidence="5 10" id="KW-0812">Transmembrane</keyword>
<evidence type="ECO:0000256" key="5">
    <source>
        <dbReference type="ARBA" id="ARBA00022692"/>
    </source>
</evidence>
<evidence type="ECO:0000256" key="9">
    <source>
        <dbReference type="NCBIfam" id="TIGR01400"/>
    </source>
</evidence>
<comment type="subcellular location">
    <subcellularLocation>
        <location evidence="10">Cell membrane</location>
        <topology evidence="10">Multi-pass membrane protein</topology>
    </subcellularLocation>
    <subcellularLocation>
        <location evidence="10">Bacterial flagellum basal body</location>
    </subcellularLocation>
</comment>
<comment type="caution">
    <text evidence="11">The sequence shown here is derived from an EMBL/GenBank/DDBJ whole genome shotgun (WGS) entry which is preliminary data.</text>
</comment>
<dbReference type="PANTHER" id="PTHR30065:SF8">
    <property type="entry name" value="FLAGELLAR BIOSYNTHETIC PROTEIN FLIR"/>
    <property type="match status" value="1"/>
</dbReference>
<sequence>MVTFSQYQLDTWLAGLLLPFLRVLALFSAAPLLSHRSLPVRARVALSLAIAVVVAPFAGVPPGLPLASMAGLGLVAQQVLVGLALGFAARLLFTVFEVAGEFIGLQMGFSFAGFFDPHGGTESAVGSWLHTLAMLLFLSLDGHLLLIDTLVGTFRTIPISDQPFAVLGSLRLDLLAGEVFRLALTLALPATMLMLFVNLVLGFTSRVAPQLNLFAVGFPVTLLVGLVALAIGAQHLTEPLTEALKVFLGPWR</sequence>
<dbReference type="Pfam" id="PF01311">
    <property type="entry name" value="Bac_export_1"/>
    <property type="match status" value="1"/>
</dbReference>
<evidence type="ECO:0000256" key="7">
    <source>
        <dbReference type="ARBA" id="ARBA00023136"/>
    </source>
</evidence>
<protein>
    <recommendedName>
        <fullName evidence="3 9">Flagellar biosynthetic protein FliR</fullName>
    </recommendedName>
</protein>
<evidence type="ECO:0000256" key="2">
    <source>
        <dbReference type="ARBA" id="ARBA00009772"/>
    </source>
</evidence>
<dbReference type="GO" id="GO:0044780">
    <property type="term" value="P:bacterial-type flagellum assembly"/>
    <property type="evidence" value="ECO:0007669"/>
    <property type="project" value="UniProtKB-UniRule"/>
</dbReference>
<dbReference type="InterPro" id="IPR006303">
    <property type="entry name" value="FliR"/>
</dbReference>
<gene>
    <name evidence="11" type="primary">fliR</name>
    <name evidence="11" type="ORF">HHL11_06520</name>
</gene>
<keyword evidence="11" id="KW-0966">Cell projection</keyword>
<feature type="transmembrane region" description="Helical" evidence="10">
    <location>
        <begin position="179"/>
        <end position="201"/>
    </location>
</feature>
<comment type="caution">
    <text evidence="10">Lacks conserved residue(s) required for the propagation of feature annotation.</text>
</comment>
<evidence type="ECO:0000256" key="1">
    <source>
        <dbReference type="ARBA" id="ARBA00002578"/>
    </source>
</evidence>
<name>A0A848H1K0_9BURK</name>
<dbReference type="AlphaFoldDB" id="A0A848H1K0"/>
<evidence type="ECO:0000256" key="3">
    <source>
        <dbReference type="ARBA" id="ARBA00021717"/>
    </source>
</evidence>
<keyword evidence="7 10" id="KW-0472">Membrane</keyword>
<evidence type="ECO:0000256" key="4">
    <source>
        <dbReference type="ARBA" id="ARBA00022475"/>
    </source>
</evidence>
<dbReference type="PANTHER" id="PTHR30065">
    <property type="entry name" value="FLAGELLAR BIOSYNTHETIC PROTEIN FLIR"/>
    <property type="match status" value="1"/>
</dbReference>
<comment type="similarity">
    <text evidence="2 10">Belongs to the FliR/MopE/SpaR family.</text>
</comment>
<evidence type="ECO:0000256" key="6">
    <source>
        <dbReference type="ARBA" id="ARBA00022989"/>
    </source>
</evidence>
<reference evidence="11 12" key="1">
    <citation type="submission" date="2020-04" db="EMBL/GenBank/DDBJ databases">
        <title>Ramlibacter sp. G-1-2-2 isolated from soil.</title>
        <authorList>
            <person name="Dahal R.H."/>
        </authorList>
    </citation>
    <scope>NUCLEOTIDE SEQUENCE [LARGE SCALE GENOMIC DNA]</scope>
    <source>
        <strain evidence="11 12">G-1-2-2</strain>
    </source>
</reference>
<dbReference type="RefSeq" id="WP_169417607.1">
    <property type="nucleotide sequence ID" value="NZ_JABBFX010000001.1"/>
</dbReference>
<dbReference type="GO" id="GO:0005886">
    <property type="term" value="C:plasma membrane"/>
    <property type="evidence" value="ECO:0007669"/>
    <property type="project" value="UniProtKB-SubCell"/>
</dbReference>
<keyword evidence="11" id="KW-0282">Flagellum</keyword>
<dbReference type="Proteomes" id="UP000541185">
    <property type="component" value="Unassembled WGS sequence"/>
</dbReference>
<dbReference type="EMBL" id="JABBFX010000001">
    <property type="protein sequence ID" value="NML43399.1"/>
    <property type="molecule type" value="Genomic_DNA"/>
</dbReference>
<accession>A0A848H1K0</accession>
<evidence type="ECO:0000313" key="12">
    <source>
        <dbReference type="Proteomes" id="UP000541185"/>
    </source>
</evidence>